<dbReference type="EMBL" id="JBCPYA010000027">
    <property type="protein sequence ID" value="MEN2475668.1"/>
    <property type="molecule type" value="Genomic_DNA"/>
</dbReference>
<comment type="caution">
    <text evidence="2">The sequence shown here is derived from an EMBL/GenBank/DDBJ whole genome shotgun (WGS) entry which is preliminary data.</text>
</comment>
<dbReference type="Proteomes" id="UP001466933">
    <property type="component" value="Unassembled WGS sequence"/>
</dbReference>
<reference evidence="2 3" key="1">
    <citation type="submission" date="2024-05" db="EMBL/GenBank/DDBJ databases">
        <title>Burkholderia sp. Nov. a novel bacteria isolated from rhizosphere soil of Camellia sinensis.</title>
        <authorList>
            <person name="Dong Y."/>
        </authorList>
    </citation>
    <scope>NUCLEOTIDE SEQUENCE [LARGE SCALE GENOMIC DNA]</scope>
    <source>
        <strain evidence="2 3">GS2Y</strain>
    </source>
</reference>
<feature type="region of interest" description="Disordered" evidence="1">
    <location>
        <begin position="1"/>
        <end position="44"/>
    </location>
</feature>
<dbReference type="RefSeq" id="WP_343495531.1">
    <property type="nucleotide sequence ID" value="NZ_JBCPYA010000027.1"/>
</dbReference>
<evidence type="ECO:0000313" key="3">
    <source>
        <dbReference type="Proteomes" id="UP001466933"/>
    </source>
</evidence>
<proteinExistence type="predicted"/>
<organism evidence="2 3">
    <name type="scientific">Burkholderia theae</name>
    <dbReference type="NCBI Taxonomy" id="3143496"/>
    <lineage>
        <taxon>Bacteria</taxon>
        <taxon>Pseudomonadati</taxon>
        <taxon>Pseudomonadota</taxon>
        <taxon>Betaproteobacteria</taxon>
        <taxon>Burkholderiales</taxon>
        <taxon>Burkholderiaceae</taxon>
        <taxon>Burkholderia</taxon>
    </lineage>
</organism>
<name>A0ABU9WUB6_9BURK</name>
<protein>
    <submittedName>
        <fullName evidence="2">Uncharacterized protein</fullName>
    </submittedName>
</protein>
<gene>
    <name evidence="2" type="ORF">VOI36_37815</name>
</gene>
<evidence type="ECO:0000313" key="2">
    <source>
        <dbReference type="EMBL" id="MEN2475668.1"/>
    </source>
</evidence>
<sequence>MKRSPERNGVGGRGGLPGYASPVGGAMDARRGAATGDHESSKLK</sequence>
<keyword evidence="3" id="KW-1185">Reference proteome</keyword>
<feature type="compositionally biased region" description="Basic and acidic residues" evidence="1">
    <location>
        <begin position="28"/>
        <end position="44"/>
    </location>
</feature>
<accession>A0ABU9WUB6</accession>
<evidence type="ECO:0000256" key="1">
    <source>
        <dbReference type="SAM" id="MobiDB-lite"/>
    </source>
</evidence>